<protein>
    <submittedName>
        <fullName evidence="1">Uncharacterized protein</fullName>
    </submittedName>
</protein>
<accession>A0A084UCH3</accession>
<gene>
    <name evidence="1" type="ORF">EL18_01697</name>
</gene>
<reference evidence="1 2" key="1">
    <citation type="submission" date="2014-05" db="EMBL/GenBank/DDBJ databases">
        <title>Draft Genome Sequence of Nitratireductor basaltis Strain UMTGB225, A Marine Bacterium Isolated from Green Barrel Tunicate.</title>
        <authorList>
            <person name="Gan H.Y."/>
        </authorList>
    </citation>
    <scope>NUCLEOTIDE SEQUENCE [LARGE SCALE GENOMIC DNA]</scope>
    <source>
        <strain evidence="1 2">UMTGB225</strain>
    </source>
</reference>
<dbReference type="RefSeq" id="WP_036481744.1">
    <property type="nucleotide sequence ID" value="NZ_JMQM01000001.1"/>
</dbReference>
<evidence type="ECO:0000313" key="2">
    <source>
        <dbReference type="Proteomes" id="UP000053675"/>
    </source>
</evidence>
<keyword evidence="2" id="KW-1185">Reference proteome</keyword>
<dbReference type="STRING" id="472175.EL18_01697"/>
<evidence type="ECO:0000313" key="1">
    <source>
        <dbReference type="EMBL" id="KFB10659.1"/>
    </source>
</evidence>
<organism evidence="1 2">
    <name type="scientific">Nitratireductor basaltis</name>
    <dbReference type="NCBI Taxonomy" id="472175"/>
    <lineage>
        <taxon>Bacteria</taxon>
        <taxon>Pseudomonadati</taxon>
        <taxon>Pseudomonadota</taxon>
        <taxon>Alphaproteobacteria</taxon>
        <taxon>Hyphomicrobiales</taxon>
        <taxon>Phyllobacteriaceae</taxon>
        <taxon>Nitratireductor</taxon>
    </lineage>
</organism>
<name>A0A084UCH3_9HYPH</name>
<dbReference type="Proteomes" id="UP000053675">
    <property type="component" value="Unassembled WGS sequence"/>
</dbReference>
<dbReference type="AlphaFoldDB" id="A0A084UCH3"/>
<dbReference type="OrthoDB" id="8030827at2"/>
<dbReference type="EMBL" id="JMQM01000001">
    <property type="protein sequence ID" value="KFB10659.1"/>
    <property type="molecule type" value="Genomic_DNA"/>
</dbReference>
<sequence>MAVGERRAVALRALFEGAPVELELLALAAGLRLSTLQKMARREGWVSGEMGAKGAVTLQSRLRQLSVSVVGQLEEASMASQAEGRYDKARLEALGLMLRSIEKLGELTQTPEHAADEQMKSDAEMAAAIGTINQRIIELAREFAATGAIVPGADTAPAGAGST</sequence>
<dbReference type="PATRIC" id="fig|472175.3.peg.1704"/>
<comment type="caution">
    <text evidence="1">The sequence shown here is derived from an EMBL/GenBank/DDBJ whole genome shotgun (WGS) entry which is preliminary data.</text>
</comment>
<proteinExistence type="predicted"/>